<dbReference type="EMBL" id="FRAN01000001">
    <property type="protein sequence ID" value="SHK25292.1"/>
    <property type="molecule type" value="Genomic_DNA"/>
</dbReference>
<dbReference type="OrthoDB" id="193284at2157"/>
<evidence type="ECO:0000313" key="6">
    <source>
        <dbReference type="Proteomes" id="UP000184203"/>
    </source>
</evidence>
<dbReference type="InterPro" id="IPR020845">
    <property type="entry name" value="AMP-binding_CS"/>
</dbReference>
<evidence type="ECO:0000259" key="4">
    <source>
        <dbReference type="Pfam" id="PF13193"/>
    </source>
</evidence>
<dbReference type="Proteomes" id="UP000184203">
    <property type="component" value="Unassembled WGS sequence"/>
</dbReference>
<feature type="domain" description="AMP-binding enzyme C-terminal" evidence="4">
    <location>
        <begin position="427"/>
        <end position="502"/>
    </location>
</feature>
<organism evidence="5 6">
    <name type="scientific">Haladaptatus paucihalophilus DX253</name>
    <dbReference type="NCBI Taxonomy" id="797209"/>
    <lineage>
        <taxon>Archaea</taxon>
        <taxon>Methanobacteriati</taxon>
        <taxon>Methanobacteriota</taxon>
        <taxon>Stenosarchaea group</taxon>
        <taxon>Halobacteria</taxon>
        <taxon>Halobacteriales</taxon>
        <taxon>Haladaptataceae</taxon>
        <taxon>Haladaptatus</taxon>
    </lineage>
</organism>
<dbReference type="FunFam" id="3.30.300.30:FF:000008">
    <property type="entry name" value="2,3-dihydroxybenzoate-AMP ligase"/>
    <property type="match status" value="1"/>
</dbReference>
<dbReference type="PANTHER" id="PTHR43767:SF1">
    <property type="entry name" value="NONRIBOSOMAL PEPTIDE SYNTHASE PES1 (EUROFUNG)-RELATED"/>
    <property type="match status" value="1"/>
</dbReference>
<dbReference type="PROSITE" id="PS00455">
    <property type="entry name" value="AMP_BINDING"/>
    <property type="match status" value="1"/>
</dbReference>
<dbReference type="InterPro" id="IPR050237">
    <property type="entry name" value="ATP-dep_AMP-bd_enzyme"/>
</dbReference>
<dbReference type="InterPro" id="IPR045851">
    <property type="entry name" value="AMP-bd_C_sf"/>
</dbReference>
<comment type="similarity">
    <text evidence="1">Belongs to the ATP-dependent AMP-binding enzyme family.</text>
</comment>
<dbReference type="GO" id="GO:0016878">
    <property type="term" value="F:acid-thiol ligase activity"/>
    <property type="evidence" value="ECO:0007669"/>
    <property type="project" value="UniProtKB-ARBA"/>
</dbReference>
<dbReference type="RefSeq" id="WP_049805646.1">
    <property type="nucleotide sequence ID" value="NZ_AEMG01000019.1"/>
</dbReference>
<protein>
    <submittedName>
        <fullName evidence="5">Acyl-CoA synthetase (AMP-forming)/AMP-acid ligase II</fullName>
    </submittedName>
</protein>
<gene>
    <name evidence="5" type="ORF">SAMN05444342_1111</name>
</gene>
<reference evidence="6" key="1">
    <citation type="submission" date="2016-11" db="EMBL/GenBank/DDBJ databases">
        <authorList>
            <person name="Varghese N."/>
            <person name="Submissions S."/>
        </authorList>
    </citation>
    <scope>NUCLEOTIDE SEQUENCE [LARGE SCALE GENOMIC DNA]</scope>
    <source>
        <strain evidence="6">DX253</strain>
    </source>
</reference>
<dbReference type="InterPro" id="IPR000873">
    <property type="entry name" value="AMP-dep_synth/lig_dom"/>
</dbReference>
<dbReference type="InterPro" id="IPR025110">
    <property type="entry name" value="AMP-bd_C"/>
</dbReference>
<dbReference type="Pfam" id="PF00501">
    <property type="entry name" value="AMP-binding"/>
    <property type="match status" value="1"/>
</dbReference>
<keyword evidence="6" id="KW-1185">Reference proteome</keyword>
<dbReference type="Gene3D" id="3.40.50.12780">
    <property type="entry name" value="N-terminal domain of ligase-like"/>
    <property type="match status" value="1"/>
</dbReference>
<evidence type="ECO:0000256" key="2">
    <source>
        <dbReference type="ARBA" id="ARBA00022598"/>
    </source>
</evidence>
<dbReference type="CDD" id="cd17631">
    <property type="entry name" value="FACL_FadD13-like"/>
    <property type="match status" value="1"/>
</dbReference>
<evidence type="ECO:0000256" key="1">
    <source>
        <dbReference type="ARBA" id="ARBA00006432"/>
    </source>
</evidence>
<dbReference type="PANTHER" id="PTHR43767">
    <property type="entry name" value="LONG-CHAIN-FATTY-ACID--COA LIGASE"/>
    <property type="match status" value="1"/>
</dbReference>
<sequence length="513" mass="56558">MYPTVGDTLSLSAEKNPDRTALVYPRKDQSWTYREFDERVNRLANALSERGVEKGDRVSTLLFNTSELVLTMYAASKLGAVFNPLNFRLPAGEVTYILNDAESSVLVYEDAVAEVVETARDDLKTVTEFVHVDDPDADTYFYDLLADQSAAEPNADVSDEDDYIVMYTSGTTGRPKGVVHAHRDMIEHSMSVLVDQQLTRDDVGLSAAPLYHSAELHVFLIPRIHVGATNVIQHAFDPEETLSMLVEHDVTVLFGAPTMWLAMLQANPESYDLSALRLGGYGGASMAPATIRDVHERIGCDLIQYYGMTELGPAVTVLYPDEQLEKAGSAGIPILNHDVRVARLDADGNALAPDEEAPTGTVGEIIVRGPALMREYWNSPEKTDAAIRDGWYYSGDLGYADEDGYVWVKDRADDMIISGGENIYPREVEDTLLEHPDVIEAAVVGTPDDEWGEKVVAYVAAESGTTAEALDSFLLGNDDLADFKRPREYAFVDELPKTPSGKIQKFELREDDA</sequence>
<dbReference type="SUPFAM" id="SSF56801">
    <property type="entry name" value="Acetyl-CoA synthetase-like"/>
    <property type="match status" value="1"/>
</dbReference>
<dbReference type="AlphaFoldDB" id="A0A1M6QYH6"/>
<dbReference type="NCBIfam" id="NF004837">
    <property type="entry name" value="PRK06187.1"/>
    <property type="match status" value="1"/>
</dbReference>
<dbReference type="InterPro" id="IPR042099">
    <property type="entry name" value="ANL_N_sf"/>
</dbReference>
<feature type="domain" description="AMP-dependent synthetase/ligase" evidence="3">
    <location>
        <begin position="12"/>
        <end position="377"/>
    </location>
</feature>
<keyword evidence="2 5" id="KW-0436">Ligase</keyword>
<accession>A0A1M6QYH6</accession>
<evidence type="ECO:0000259" key="3">
    <source>
        <dbReference type="Pfam" id="PF00501"/>
    </source>
</evidence>
<dbReference type="Gene3D" id="3.30.300.30">
    <property type="match status" value="1"/>
</dbReference>
<dbReference type="Pfam" id="PF13193">
    <property type="entry name" value="AMP-binding_C"/>
    <property type="match status" value="1"/>
</dbReference>
<evidence type="ECO:0000313" key="5">
    <source>
        <dbReference type="EMBL" id="SHK25292.1"/>
    </source>
</evidence>
<proteinExistence type="inferred from homology"/>
<name>A0A1M6QYH6_HALPU</name>